<feature type="domain" description="DUS-like FMN-binding" evidence="8">
    <location>
        <begin position="45"/>
        <end position="351"/>
    </location>
</feature>
<dbReference type="NCBIfam" id="TIGR00737">
    <property type="entry name" value="nifR3_yhdG"/>
    <property type="match status" value="1"/>
</dbReference>
<dbReference type="GO" id="GO:0017150">
    <property type="term" value="F:tRNA dihydrouridine synthase activity"/>
    <property type="evidence" value="ECO:0007669"/>
    <property type="project" value="InterPro"/>
</dbReference>
<dbReference type="PROSITE" id="PS01136">
    <property type="entry name" value="UPF0034"/>
    <property type="match status" value="1"/>
</dbReference>
<accession>A0A846TW65</accession>
<dbReference type="CDD" id="cd02801">
    <property type="entry name" value="DUS_like_FMN"/>
    <property type="match status" value="1"/>
</dbReference>
<dbReference type="InterPro" id="IPR013785">
    <property type="entry name" value="Aldolase_TIM"/>
</dbReference>
<keyword evidence="6" id="KW-0560">Oxidoreductase</keyword>
<evidence type="ECO:0000256" key="6">
    <source>
        <dbReference type="ARBA" id="ARBA00023002"/>
    </source>
</evidence>
<dbReference type="Gene3D" id="3.20.20.70">
    <property type="entry name" value="Aldolase class I"/>
    <property type="match status" value="1"/>
</dbReference>
<evidence type="ECO:0000313" key="9">
    <source>
        <dbReference type="EMBL" id="NKE09934.1"/>
    </source>
</evidence>
<gene>
    <name evidence="9" type="primary">dusB</name>
    <name evidence="9" type="ORF">GTW58_08310</name>
</gene>
<reference evidence="9 10" key="1">
    <citation type="submission" date="2020-02" db="EMBL/GenBank/DDBJ databases">
        <authorList>
            <person name="Sun Q."/>
        </authorList>
    </citation>
    <scope>NUCLEOTIDE SEQUENCE [LARGE SCALE GENOMIC DNA]</scope>
    <source>
        <strain evidence="9 10">YIM 13062</strain>
    </source>
</reference>
<evidence type="ECO:0000256" key="5">
    <source>
        <dbReference type="ARBA" id="ARBA00022857"/>
    </source>
</evidence>
<comment type="caution">
    <text evidence="9">The sequence shown here is derived from an EMBL/GenBank/DDBJ whole genome shotgun (WGS) entry which is preliminary data.</text>
</comment>
<keyword evidence="4" id="KW-0819">tRNA processing</keyword>
<dbReference type="AlphaFoldDB" id="A0A846TW65"/>
<keyword evidence="2" id="KW-0285">Flavoprotein</keyword>
<dbReference type="EMBL" id="JAAVUN010000014">
    <property type="protein sequence ID" value="NKE09934.1"/>
    <property type="molecule type" value="Genomic_DNA"/>
</dbReference>
<organism evidence="9 10">
    <name type="scientific">Kocuria subflava</name>
    <dbReference type="NCBI Taxonomy" id="1736139"/>
    <lineage>
        <taxon>Bacteria</taxon>
        <taxon>Bacillati</taxon>
        <taxon>Actinomycetota</taxon>
        <taxon>Actinomycetes</taxon>
        <taxon>Micrococcales</taxon>
        <taxon>Micrococcaceae</taxon>
        <taxon>Kocuria</taxon>
    </lineage>
</organism>
<dbReference type="InterPro" id="IPR004652">
    <property type="entry name" value="DusB-like"/>
</dbReference>
<dbReference type="PANTHER" id="PTHR45846">
    <property type="entry name" value="TRNA-DIHYDROURIDINE(47) SYNTHASE [NAD(P)(+)]-LIKE"/>
    <property type="match status" value="1"/>
</dbReference>
<evidence type="ECO:0000256" key="3">
    <source>
        <dbReference type="ARBA" id="ARBA00022643"/>
    </source>
</evidence>
<dbReference type="InterPro" id="IPR035587">
    <property type="entry name" value="DUS-like_FMN-bd"/>
</dbReference>
<name>A0A846TW65_9MICC</name>
<dbReference type="SUPFAM" id="SSF51395">
    <property type="entry name" value="FMN-linked oxidoreductases"/>
    <property type="match status" value="1"/>
</dbReference>
<dbReference type="PANTHER" id="PTHR45846:SF1">
    <property type="entry name" value="TRNA-DIHYDROURIDINE(47) SYNTHASE [NAD(P)(+)]-LIKE"/>
    <property type="match status" value="1"/>
</dbReference>
<dbReference type="InterPro" id="IPR024036">
    <property type="entry name" value="tRNA-dHydroUridine_Synthase_C"/>
</dbReference>
<feature type="region of interest" description="Disordered" evidence="7">
    <location>
        <begin position="358"/>
        <end position="378"/>
    </location>
</feature>
<proteinExistence type="predicted"/>
<evidence type="ECO:0000256" key="1">
    <source>
        <dbReference type="ARBA" id="ARBA00001917"/>
    </source>
</evidence>
<dbReference type="GO" id="GO:0050660">
    <property type="term" value="F:flavin adenine dinucleotide binding"/>
    <property type="evidence" value="ECO:0007669"/>
    <property type="project" value="InterPro"/>
</dbReference>
<sequence>MSADPGLHAPFGPGTVETVEAEEAVVLDLPPLKLRGLTIDVPVVLAPMAGVTNKAFRRLCREHGGGLYVTEMVTARALVERREKSLAIVHHDPDETPRSVQIYGVDAVNVGKAVRMVVEEDIADHIDLNFGCPVPKVTKRGGGSALPWKTDLFQAIISAAVRAADRGNIPVTVKTRMGIDDHHLTYLEAGRMARDTGIAAITLHGRTLEQHYSGTADWSAIARLREALPDMPVLGNGDIWSAEDAVRMVEQTGVDGVVIGRGCQGRPWLFGDLQAAFDGRKDRARPGLRAVAATIYRHAQLLAEQNDDELQGLREIRKHVAWYFKGYPVGGQLRAQMATVETLDQLEDLLNQMDLDQAYPGPAVEGPRGRGGNSKKAALPDRWLEDRFIHDDQRLGLVDAELDVSGG</sequence>
<evidence type="ECO:0000313" key="10">
    <source>
        <dbReference type="Proteomes" id="UP000521379"/>
    </source>
</evidence>
<keyword evidence="3" id="KW-0288">FMN</keyword>
<comment type="cofactor">
    <cofactor evidence="1">
        <name>FMN</name>
        <dbReference type="ChEBI" id="CHEBI:58210"/>
    </cofactor>
</comment>
<dbReference type="InterPro" id="IPR018517">
    <property type="entry name" value="tRNA_hU_synthase_CS"/>
</dbReference>
<dbReference type="Proteomes" id="UP000521379">
    <property type="component" value="Unassembled WGS sequence"/>
</dbReference>
<dbReference type="GO" id="GO:0003723">
    <property type="term" value="F:RNA binding"/>
    <property type="evidence" value="ECO:0007669"/>
    <property type="project" value="TreeGrafter"/>
</dbReference>
<dbReference type="Gene3D" id="1.10.1200.80">
    <property type="entry name" value="Putative flavin oxidoreducatase, domain 2"/>
    <property type="match status" value="1"/>
</dbReference>
<evidence type="ECO:0000256" key="2">
    <source>
        <dbReference type="ARBA" id="ARBA00022630"/>
    </source>
</evidence>
<keyword evidence="10" id="KW-1185">Reference proteome</keyword>
<protein>
    <submittedName>
        <fullName evidence="9">tRNA dihydrouridine synthase DusB</fullName>
    </submittedName>
</protein>
<dbReference type="Pfam" id="PF01207">
    <property type="entry name" value="Dus"/>
    <property type="match status" value="1"/>
</dbReference>
<evidence type="ECO:0000256" key="7">
    <source>
        <dbReference type="SAM" id="MobiDB-lite"/>
    </source>
</evidence>
<evidence type="ECO:0000256" key="4">
    <source>
        <dbReference type="ARBA" id="ARBA00022694"/>
    </source>
</evidence>
<keyword evidence="5" id="KW-0521">NADP</keyword>
<evidence type="ECO:0000259" key="8">
    <source>
        <dbReference type="Pfam" id="PF01207"/>
    </source>
</evidence>